<feature type="transmembrane region" description="Helical" evidence="2">
    <location>
        <begin position="44"/>
        <end position="62"/>
    </location>
</feature>
<gene>
    <name evidence="3" type="ORF">GCM10010502_40170</name>
    <name evidence="4" type="ORF">HS99_0035670</name>
</gene>
<evidence type="ECO:0000313" key="3">
    <source>
        <dbReference type="EMBL" id="GGU83964.1"/>
    </source>
</evidence>
<protein>
    <submittedName>
        <fullName evidence="4">Uncharacterized protein</fullName>
    </submittedName>
</protein>
<dbReference type="Proteomes" id="UP000610124">
    <property type="component" value="Unassembled WGS sequence"/>
</dbReference>
<reference evidence="4 5" key="2">
    <citation type="submission" date="2014-07" db="EMBL/GenBank/DDBJ databases">
        <authorList>
            <person name="Zhang J.E."/>
            <person name="Yang H."/>
            <person name="Guo J."/>
            <person name="Deng Z."/>
            <person name="Luo H."/>
            <person name="Luo M."/>
            <person name="Zhao B."/>
        </authorList>
    </citation>
    <scope>NUCLEOTIDE SEQUENCE [LARGE SCALE GENOMIC DNA]</scope>
    <source>
        <strain evidence="4">ATCC 10762</strain>
        <strain evidence="5">ATCC 10762 / DSM 40127 / CCM 3239 / JCM 4008 / LMG 5968 / NBRC 12843 / NCIMB 8234 / A-377</strain>
    </source>
</reference>
<sequence>MRAEDEFEEELSVRLGARAAGIGGSPPLAELREAGRRRARRRGVVRAVTAVAVLAVGAGALTQLGGGGNAASGAGPAATPVVTPTGTAVVTPTGTPGRTSRGAETDERVKTVLSCGRSGPSSAPASDQQAGADLVAAGRAVERMARQEYGDHYFATCLDTAEGTLVVMRNPAPTGLDAAASQAVAPWPTVKLRFVAAPSYPSQLTLAKEIRAEAGDWSATKGVYIAWVEIALDGKGVIVHTPQAETARAEIVRQYGNLVSVGL</sequence>
<dbReference type="RefSeq" id="WP_030290670.1">
    <property type="nucleotide sequence ID" value="NZ_BMUB01000008.1"/>
</dbReference>
<proteinExistence type="predicted"/>
<evidence type="ECO:0000313" key="4">
    <source>
        <dbReference type="EMBL" id="OEV34445.1"/>
    </source>
</evidence>
<keyword evidence="2" id="KW-0812">Transmembrane</keyword>
<reference evidence="5" key="3">
    <citation type="submission" date="2016-08" db="EMBL/GenBank/DDBJ databases">
        <title>Sequencing, assembly and comparative genomics of S. aureofaciens ATCC 10762.</title>
        <authorList>
            <person name="Gradnigo J.S."/>
            <person name="Johnson N."/>
            <person name="Somerville G.A."/>
        </authorList>
    </citation>
    <scope>NUCLEOTIDE SEQUENCE [LARGE SCALE GENOMIC DNA]</scope>
    <source>
        <strain evidence="5">ATCC 10762 / DSM 40127 / CCM 3239 / JCM 4008 / LMG 5968 / NBRC 12843 / NCIMB 8234 / A-377</strain>
    </source>
</reference>
<reference evidence="3" key="5">
    <citation type="submission" date="2020-09" db="EMBL/GenBank/DDBJ databases">
        <authorList>
            <person name="Sun Q."/>
            <person name="Ohkuma M."/>
        </authorList>
    </citation>
    <scope>NUCLEOTIDE SEQUENCE</scope>
    <source>
        <strain evidence="3">JCM 4434</strain>
    </source>
</reference>
<dbReference type="EMBL" id="JPRF03000046">
    <property type="protein sequence ID" value="OEV34445.1"/>
    <property type="molecule type" value="Genomic_DNA"/>
</dbReference>
<keyword evidence="5" id="KW-1185">Reference proteome</keyword>
<organism evidence="4 5">
    <name type="scientific">Kitasatospora aureofaciens</name>
    <name type="common">Streptomyces aureofaciens</name>
    <dbReference type="NCBI Taxonomy" id="1894"/>
    <lineage>
        <taxon>Bacteria</taxon>
        <taxon>Bacillati</taxon>
        <taxon>Actinomycetota</taxon>
        <taxon>Actinomycetes</taxon>
        <taxon>Kitasatosporales</taxon>
        <taxon>Streptomycetaceae</taxon>
        <taxon>Kitasatospora</taxon>
    </lineage>
</organism>
<dbReference type="EMBL" id="BMUB01000008">
    <property type="protein sequence ID" value="GGU83964.1"/>
    <property type="molecule type" value="Genomic_DNA"/>
</dbReference>
<reference evidence="4" key="4">
    <citation type="submission" date="2016-08" db="EMBL/GenBank/DDBJ databases">
        <title>Sequencing, Assembly and Comparative Genomics of S. aureofaciens ATCC 10762.</title>
        <authorList>
            <person name="Gradnigo J.S."/>
            <person name="Johnson N."/>
            <person name="Somerville G.A."/>
        </authorList>
    </citation>
    <scope>NUCLEOTIDE SEQUENCE [LARGE SCALE GENOMIC DNA]</scope>
    <source>
        <strain evidence="4">ATCC 10762</strain>
    </source>
</reference>
<feature type="region of interest" description="Disordered" evidence="1">
    <location>
        <begin position="66"/>
        <end position="107"/>
    </location>
</feature>
<evidence type="ECO:0000313" key="5">
    <source>
        <dbReference type="Proteomes" id="UP000037395"/>
    </source>
</evidence>
<evidence type="ECO:0000256" key="2">
    <source>
        <dbReference type="SAM" id="Phobius"/>
    </source>
</evidence>
<dbReference type="OrthoDB" id="4337446at2"/>
<feature type="compositionally biased region" description="Low complexity" evidence="1">
    <location>
        <begin position="71"/>
        <end position="97"/>
    </location>
</feature>
<reference evidence="3" key="1">
    <citation type="journal article" date="2014" name="Int. J. Syst. Evol. Microbiol.">
        <title>Complete genome sequence of Corynebacterium casei LMG S-19264T (=DSM 44701T), isolated from a smear-ripened cheese.</title>
        <authorList>
            <consortium name="US DOE Joint Genome Institute (JGI-PGF)"/>
            <person name="Walter F."/>
            <person name="Albersmeier A."/>
            <person name="Kalinowski J."/>
            <person name="Ruckert C."/>
        </authorList>
    </citation>
    <scope>NUCLEOTIDE SEQUENCE</scope>
    <source>
        <strain evidence="3">JCM 4434</strain>
    </source>
</reference>
<comment type="caution">
    <text evidence="4">The sequence shown here is derived from an EMBL/GenBank/DDBJ whole genome shotgun (WGS) entry which is preliminary data.</text>
</comment>
<dbReference type="AlphaFoldDB" id="A0A1E7N192"/>
<accession>A0A8H9HSR1</accession>
<keyword evidence="2" id="KW-1133">Transmembrane helix</keyword>
<keyword evidence="2" id="KW-0472">Membrane</keyword>
<dbReference type="GeneID" id="97487062"/>
<evidence type="ECO:0000256" key="1">
    <source>
        <dbReference type="SAM" id="MobiDB-lite"/>
    </source>
</evidence>
<accession>A0A1E7N192</accession>
<dbReference type="Proteomes" id="UP000037395">
    <property type="component" value="Unassembled WGS sequence"/>
</dbReference>
<name>A0A1E7N192_KITAU</name>